<gene>
    <name evidence="1" type="ORF">PV399_01510</name>
    <name evidence="2" type="ORF">PV666_24850</name>
</gene>
<dbReference type="AlphaFoldDB" id="A0AAP6ECZ7"/>
<evidence type="ECO:0000313" key="1">
    <source>
        <dbReference type="EMBL" id="MDX2958399.1"/>
    </source>
</evidence>
<evidence type="ECO:0000313" key="3">
    <source>
        <dbReference type="Proteomes" id="UP001272987"/>
    </source>
</evidence>
<reference evidence="1 3" key="1">
    <citation type="journal article" date="2023" name="Microb. Genom.">
        <title>Mesoterricola silvestris gen. nov., sp. nov., Mesoterricola sediminis sp. nov., Geothrix oryzae sp. nov., Geothrix edaphica sp. nov., Geothrix rubra sp. nov., and Geothrix limicola sp. nov., six novel members of Acidobacteriota isolated from soils.</title>
        <authorList>
            <person name="Weisberg A.J."/>
            <person name="Pearce E."/>
            <person name="Kramer C.G."/>
            <person name="Chang J.H."/>
            <person name="Clarke C.R."/>
        </authorList>
    </citation>
    <scope>NUCLEOTIDE SEQUENCE</scope>
    <source>
        <strain evidence="2 3">NB05-1H</strain>
        <strain evidence="1">NRRL_B-16521</strain>
    </source>
</reference>
<keyword evidence="1" id="KW-0378">Hydrolase</keyword>
<comment type="caution">
    <text evidence="1">The sequence shown here is derived from an EMBL/GenBank/DDBJ whole genome shotgun (WGS) entry which is preliminary data.</text>
</comment>
<dbReference type="EMBL" id="JARAWP010000014">
    <property type="protein sequence ID" value="MDX3021095.1"/>
    <property type="molecule type" value="Genomic_DNA"/>
</dbReference>
<dbReference type="EMBL" id="JARAWC010000001">
    <property type="protein sequence ID" value="MDX2958399.1"/>
    <property type="molecule type" value="Genomic_DNA"/>
</dbReference>
<dbReference type="Proteomes" id="UP001272987">
    <property type="component" value="Unassembled WGS sequence"/>
</dbReference>
<dbReference type="GO" id="GO:0016787">
    <property type="term" value="F:hydrolase activity"/>
    <property type="evidence" value="ECO:0007669"/>
    <property type="project" value="UniProtKB-KW"/>
</dbReference>
<dbReference type="RefSeq" id="WP_141655628.1">
    <property type="nucleotide sequence ID" value="NZ_BCMK01000055.1"/>
</dbReference>
<keyword evidence="3" id="KW-1185">Reference proteome</keyword>
<sequence>MQPPYATFLMAMDAGHLVDMEKPQEYRQAVTNFLTN</sequence>
<proteinExistence type="predicted"/>
<evidence type="ECO:0000313" key="4">
    <source>
        <dbReference type="Proteomes" id="UP001282288"/>
    </source>
</evidence>
<accession>A0AAP6ECZ7</accession>
<protein>
    <submittedName>
        <fullName evidence="1">Alpha/beta hydrolase</fullName>
    </submittedName>
</protein>
<evidence type="ECO:0000313" key="2">
    <source>
        <dbReference type="EMBL" id="MDX3021095.1"/>
    </source>
</evidence>
<organism evidence="1 4">
    <name type="scientific">Streptomyces acidiscabies</name>
    <dbReference type="NCBI Taxonomy" id="42234"/>
    <lineage>
        <taxon>Bacteria</taxon>
        <taxon>Bacillati</taxon>
        <taxon>Actinomycetota</taxon>
        <taxon>Actinomycetes</taxon>
        <taxon>Kitasatosporales</taxon>
        <taxon>Streptomycetaceae</taxon>
        <taxon>Streptomyces</taxon>
    </lineage>
</organism>
<name>A0AAP6ECZ7_9ACTN</name>
<dbReference type="GeneID" id="69808442"/>
<dbReference type="Proteomes" id="UP001282288">
    <property type="component" value="Unassembled WGS sequence"/>
</dbReference>